<keyword evidence="1" id="KW-1133">Transmembrane helix</keyword>
<name>A0ABU3FK80_9ENTE</name>
<organism evidence="2 3">
    <name type="scientific">Enterococcus pseudoavium</name>
    <dbReference type="NCBI Taxonomy" id="44007"/>
    <lineage>
        <taxon>Bacteria</taxon>
        <taxon>Bacillati</taxon>
        <taxon>Bacillota</taxon>
        <taxon>Bacilli</taxon>
        <taxon>Lactobacillales</taxon>
        <taxon>Enterococcaceae</taxon>
        <taxon>Enterococcus</taxon>
    </lineage>
</organism>
<keyword evidence="1" id="KW-0472">Membrane</keyword>
<protein>
    <recommendedName>
        <fullName evidence="4">Polymerase</fullName>
    </recommendedName>
</protein>
<keyword evidence="1" id="KW-0812">Transmembrane</keyword>
<accession>A0ABU3FK80</accession>
<feature type="transmembrane region" description="Helical" evidence="1">
    <location>
        <begin position="232"/>
        <end position="252"/>
    </location>
</feature>
<evidence type="ECO:0000256" key="1">
    <source>
        <dbReference type="SAM" id="Phobius"/>
    </source>
</evidence>
<feature type="transmembrane region" description="Helical" evidence="1">
    <location>
        <begin position="123"/>
        <end position="146"/>
    </location>
</feature>
<gene>
    <name evidence="2" type="ORF">P7H46_11710</name>
</gene>
<comment type="caution">
    <text evidence="2">The sequence shown here is derived from an EMBL/GenBank/DDBJ whole genome shotgun (WGS) entry which is preliminary data.</text>
</comment>
<feature type="transmembrane region" description="Helical" evidence="1">
    <location>
        <begin position="6"/>
        <end position="26"/>
    </location>
</feature>
<proteinExistence type="predicted"/>
<dbReference type="RefSeq" id="WP_311816050.1">
    <property type="nucleotide sequence ID" value="NZ_JARQAZ010000009.1"/>
</dbReference>
<feature type="transmembrane region" description="Helical" evidence="1">
    <location>
        <begin position="369"/>
        <end position="397"/>
    </location>
</feature>
<feature type="transmembrane region" description="Helical" evidence="1">
    <location>
        <begin position="166"/>
        <end position="186"/>
    </location>
</feature>
<dbReference type="EMBL" id="JARQAZ010000009">
    <property type="protein sequence ID" value="MDT2771484.1"/>
    <property type="molecule type" value="Genomic_DNA"/>
</dbReference>
<keyword evidence="3" id="KW-1185">Reference proteome</keyword>
<feature type="transmembrane region" description="Helical" evidence="1">
    <location>
        <begin position="64"/>
        <end position="83"/>
    </location>
</feature>
<evidence type="ECO:0008006" key="4">
    <source>
        <dbReference type="Google" id="ProtNLM"/>
    </source>
</evidence>
<evidence type="ECO:0000313" key="2">
    <source>
        <dbReference type="EMBL" id="MDT2771484.1"/>
    </source>
</evidence>
<feature type="transmembrane region" description="Helical" evidence="1">
    <location>
        <begin position="38"/>
        <end position="58"/>
    </location>
</feature>
<sequence length="410" mass="46133">MKSTVTVRNFIIIVTIFLLILSAVLSTKIAPLGYVDELLSLLFLIYLLILVSTKFGNLSTYEKTLLVGIACLIFIGFFSTIFLEFKNIRFAQVMDALISIKPLILFTFYYVFSKENTFINVSFFLRVPLCLILLISTFLGFINQFIDIGMTSDDTLRFGLKSYEFIMGYSGNYGIFLIAVIFLILGNRNSKMSWVLTILGCISIIQTTRIQALIFVPMFIFFYLYYKKFRKMNLISSVIVGLLLLVLGNYQLNVYLLTTDYSPRRIFIENALKIANNSFPLGSGYATFGSEMASRYYSPLYTALGFEGYAKMGRYDGEYLNDTFIAMVLGQFGWIGFLIYYGIFGLILKMTSKINNSIIHKSLAVSSILTLMIASIGSGIVNTGGGLVLFSVLGLLLSEYKNGTMNKRAC</sequence>
<evidence type="ECO:0000313" key="3">
    <source>
        <dbReference type="Proteomes" id="UP001269061"/>
    </source>
</evidence>
<reference evidence="2 3" key="1">
    <citation type="submission" date="2023-03" db="EMBL/GenBank/DDBJ databases">
        <authorList>
            <person name="Shen W."/>
            <person name="Cai J."/>
        </authorList>
    </citation>
    <scope>NUCLEOTIDE SEQUENCE [LARGE SCALE GENOMIC DNA]</scope>
    <source>
        <strain evidence="2 3">Y59</strain>
    </source>
</reference>
<feature type="transmembrane region" description="Helical" evidence="1">
    <location>
        <begin position="324"/>
        <end position="348"/>
    </location>
</feature>
<feature type="transmembrane region" description="Helical" evidence="1">
    <location>
        <begin position="192"/>
        <end position="225"/>
    </location>
</feature>
<feature type="transmembrane region" description="Helical" evidence="1">
    <location>
        <begin position="90"/>
        <end position="111"/>
    </location>
</feature>
<dbReference type="Proteomes" id="UP001269061">
    <property type="component" value="Unassembled WGS sequence"/>
</dbReference>